<sequence>MFINAPLRVVDIDGPIDNIKMLHILKLRKLDALRVDTWFGFPVSGNEFYQKSNMFWNNMDLAKLRTTFVVNMESNQLDPAQLYWPYLTNLEIYSEYVEEFGLNLVSRLPNLMHLTVYAFSAGEEETDEASLQNMFSPLLARYSKRLQSKITSVKLAFSKYRLRSFDKLVTRLFQQCLPELTNIKITN</sequence>
<name>A0A9W8M0Y5_9FUNG</name>
<accession>A0A9W8M0Y5</accession>
<comment type="caution">
    <text evidence="1">The sequence shown here is derived from an EMBL/GenBank/DDBJ whole genome shotgun (WGS) entry which is preliminary data.</text>
</comment>
<dbReference type="AlphaFoldDB" id="A0A9W8M0Y5"/>
<gene>
    <name evidence="1" type="ORF">IWW36_002526</name>
</gene>
<organism evidence="1 2">
    <name type="scientific">Coemansia brasiliensis</name>
    <dbReference type="NCBI Taxonomy" id="2650707"/>
    <lineage>
        <taxon>Eukaryota</taxon>
        <taxon>Fungi</taxon>
        <taxon>Fungi incertae sedis</taxon>
        <taxon>Zoopagomycota</taxon>
        <taxon>Kickxellomycotina</taxon>
        <taxon>Kickxellomycetes</taxon>
        <taxon>Kickxellales</taxon>
        <taxon>Kickxellaceae</taxon>
        <taxon>Coemansia</taxon>
    </lineage>
</organism>
<dbReference type="OrthoDB" id="5569106at2759"/>
<evidence type="ECO:0000313" key="1">
    <source>
        <dbReference type="EMBL" id="KAJ2849593.1"/>
    </source>
</evidence>
<protein>
    <submittedName>
        <fullName evidence="1">Uncharacterized protein</fullName>
    </submittedName>
</protein>
<dbReference type="EMBL" id="JANBUW010000069">
    <property type="protein sequence ID" value="KAJ2849593.1"/>
    <property type="molecule type" value="Genomic_DNA"/>
</dbReference>
<proteinExistence type="predicted"/>
<dbReference type="Proteomes" id="UP001139887">
    <property type="component" value="Unassembled WGS sequence"/>
</dbReference>
<keyword evidence="2" id="KW-1185">Reference proteome</keyword>
<reference evidence="1" key="1">
    <citation type="submission" date="2022-07" db="EMBL/GenBank/DDBJ databases">
        <title>Phylogenomic reconstructions and comparative analyses of Kickxellomycotina fungi.</title>
        <authorList>
            <person name="Reynolds N.K."/>
            <person name="Stajich J.E."/>
            <person name="Barry K."/>
            <person name="Grigoriev I.V."/>
            <person name="Crous P."/>
            <person name="Smith M.E."/>
        </authorList>
    </citation>
    <scope>NUCLEOTIDE SEQUENCE</scope>
    <source>
        <strain evidence="1">NRRL 1566</strain>
    </source>
</reference>
<evidence type="ECO:0000313" key="2">
    <source>
        <dbReference type="Proteomes" id="UP001139887"/>
    </source>
</evidence>